<dbReference type="PROSITE" id="PS50158">
    <property type="entry name" value="ZF_CCHC"/>
    <property type="match status" value="1"/>
</dbReference>
<dbReference type="Proteomes" id="UP000821853">
    <property type="component" value="Chromosome 2"/>
</dbReference>
<protein>
    <recommendedName>
        <fullName evidence="4">CCHC-type domain-containing protein</fullName>
    </recommendedName>
</protein>
<dbReference type="EMBL" id="JABSTR010000004">
    <property type="protein sequence ID" value="KAH9367793.1"/>
    <property type="molecule type" value="Genomic_DNA"/>
</dbReference>
<evidence type="ECO:0000256" key="1">
    <source>
        <dbReference type="PROSITE-ProRule" id="PRU00047"/>
    </source>
</evidence>
<keyword evidence="2" id="KW-0175">Coiled coil</keyword>
<accession>A0A9J6FZI3</accession>
<dbReference type="VEuPathDB" id="VectorBase:HLOH_045117"/>
<name>A0A9J6FZI3_HAELO</name>
<feature type="region of interest" description="Disordered" evidence="3">
    <location>
        <begin position="91"/>
        <end position="122"/>
    </location>
</feature>
<keyword evidence="6" id="KW-1185">Reference proteome</keyword>
<comment type="caution">
    <text evidence="5">The sequence shown here is derived from an EMBL/GenBank/DDBJ whole genome shotgun (WGS) entry which is preliminary data.</text>
</comment>
<sequence length="216" mass="24630">MYCYRCFKLGHQQNYCPKETVDPERINADGKPRYRCGLCKADDHDITSTKCPTKQRATARARRRESSSVRVPLNNRFQVLEPIECSAVEDPEEPVSTGVSYSQILKKPDPKKHRPPKHTPNDNWEFTEYALVDEDVDAQIAQLSKQLETLRQRKARVAGLRKERAATHALQGSQSVPLRMQVNARKTTPSDTAIWTVILETLSNLTQLIQDSLYHG</sequence>
<evidence type="ECO:0000259" key="4">
    <source>
        <dbReference type="PROSITE" id="PS50158"/>
    </source>
</evidence>
<dbReference type="AlphaFoldDB" id="A0A9J6FZI3"/>
<dbReference type="InterPro" id="IPR001878">
    <property type="entry name" value="Znf_CCHC"/>
</dbReference>
<keyword evidence="1" id="KW-0479">Metal-binding</keyword>
<dbReference type="GO" id="GO:0008270">
    <property type="term" value="F:zinc ion binding"/>
    <property type="evidence" value="ECO:0007669"/>
    <property type="project" value="UniProtKB-KW"/>
</dbReference>
<evidence type="ECO:0000256" key="2">
    <source>
        <dbReference type="SAM" id="Coils"/>
    </source>
</evidence>
<dbReference type="GO" id="GO:0003676">
    <property type="term" value="F:nucleic acid binding"/>
    <property type="evidence" value="ECO:0007669"/>
    <property type="project" value="InterPro"/>
</dbReference>
<organism evidence="5 6">
    <name type="scientific">Haemaphysalis longicornis</name>
    <name type="common">Bush tick</name>
    <dbReference type="NCBI Taxonomy" id="44386"/>
    <lineage>
        <taxon>Eukaryota</taxon>
        <taxon>Metazoa</taxon>
        <taxon>Ecdysozoa</taxon>
        <taxon>Arthropoda</taxon>
        <taxon>Chelicerata</taxon>
        <taxon>Arachnida</taxon>
        <taxon>Acari</taxon>
        <taxon>Parasitiformes</taxon>
        <taxon>Ixodida</taxon>
        <taxon>Ixodoidea</taxon>
        <taxon>Ixodidae</taxon>
        <taxon>Haemaphysalinae</taxon>
        <taxon>Haemaphysalis</taxon>
    </lineage>
</organism>
<evidence type="ECO:0000313" key="6">
    <source>
        <dbReference type="Proteomes" id="UP000821853"/>
    </source>
</evidence>
<feature type="coiled-coil region" evidence="2">
    <location>
        <begin position="133"/>
        <end position="160"/>
    </location>
</feature>
<dbReference type="Gene3D" id="4.10.60.10">
    <property type="entry name" value="Zinc finger, CCHC-type"/>
    <property type="match status" value="1"/>
</dbReference>
<evidence type="ECO:0000313" key="5">
    <source>
        <dbReference type="EMBL" id="KAH9367793.1"/>
    </source>
</evidence>
<keyword evidence="1" id="KW-0863">Zinc-finger</keyword>
<feature type="domain" description="CCHC-type" evidence="4">
    <location>
        <begin position="3"/>
        <end position="18"/>
    </location>
</feature>
<proteinExistence type="predicted"/>
<reference evidence="5 6" key="1">
    <citation type="journal article" date="2020" name="Cell">
        <title>Large-Scale Comparative Analyses of Tick Genomes Elucidate Their Genetic Diversity and Vector Capacities.</title>
        <authorList>
            <consortium name="Tick Genome and Microbiome Consortium (TIGMIC)"/>
            <person name="Jia N."/>
            <person name="Wang J."/>
            <person name="Shi W."/>
            <person name="Du L."/>
            <person name="Sun Y."/>
            <person name="Zhan W."/>
            <person name="Jiang J.F."/>
            <person name="Wang Q."/>
            <person name="Zhang B."/>
            <person name="Ji P."/>
            <person name="Bell-Sakyi L."/>
            <person name="Cui X.M."/>
            <person name="Yuan T.T."/>
            <person name="Jiang B.G."/>
            <person name="Yang W.F."/>
            <person name="Lam T.T."/>
            <person name="Chang Q.C."/>
            <person name="Ding S.J."/>
            <person name="Wang X.J."/>
            <person name="Zhu J.G."/>
            <person name="Ruan X.D."/>
            <person name="Zhao L."/>
            <person name="Wei J.T."/>
            <person name="Ye R.Z."/>
            <person name="Que T.C."/>
            <person name="Du C.H."/>
            <person name="Zhou Y.H."/>
            <person name="Cheng J.X."/>
            <person name="Dai P.F."/>
            <person name="Guo W.B."/>
            <person name="Han X.H."/>
            <person name="Huang E.J."/>
            <person name="Li L.F."/>
            <person name="Wei W."/>
            <person name="Gao Y.C."/>
            <person name="Liu J.Z."/>
            <person name="Shao H.Z."/>
            <person name="Wang X."/>
            <person name="Wang C.C."/>
            <person name="Yang T.C."/>
            <person name="Huo Q.B."/>
            <person name="Li W."/>
            <person name="Chen H.Y."/>
            <person name="Chen S.E."/>
            <person name="Zhou L.G."/>
            <person name="Ni X.B."/>
            <person name="Tian J.H."/>
            <person name="Sheng Y."/>
            <person name="Liu T."/>
            <person name="Pan Y.S."/>
            <person name="Xia L.Y."/>
            <person name="Li J."/>
            <person name="Zhao F."/>
            <person name="Cao W.C."/>
        </authorList>
    </citation>
    <scope>NUCLEOTIDE SEQUENCE [LARGE SCALE GENOMIC DNA]</scope>
    <source>
        <strain evidence="5">HaeL-2018</strain>
    </source>
</reference>
<gene>
    <name evidence="5" type="ORF">HPB48_004443</name>
</gene>
<keyword evidence="1" id="KW-0862">Zinc</keyword>
<evidence type="ECO:0000256" key="3">
    <source>
        <dbReference type="SAM" id="MobiDB-lite"/>
    </source>
</evidence>